<dbReference type="GO" id="GO:0030246">
    <property type="term" value="F:carbohydrate binding"/>
    <property type="evidence" value="ECO:0007669"/>
    <property type="project" value="InterPro"/>
</dbReference>
<dbReference type="GO" id="GO:0003700">
    <property type="term" value="F:DNA-binding transcription factor activity"/>
    <property type="evidence" value="ECO:0007669"/>
    <property type="project" value="InterPro"/>
</dbReference>
<dbReference type="Pfam" id="PF04545">
    <property type="entry name" value="Sigma70_r4"/>
    <property type="match status" value="1"/>
</dbReference>
<evidence type="ECO:0000259" key="5">
    <source>
        <dbReference type="Pfam" id="PF04198"/>
    </source>
</evidence>
<evidence type="ECO:0000259" key="6">
    <source>
        <dbReference type="Pfam" id="PF04545"/>
    </source>
</evidence>
<protein>
    <submittedName>
        <fullName evidence="7">MarR family transcriptional regulator</fullName>
    </submittedName>
</protein>
<reference evidence="7 8" key="2">
    <citation type="journal article" date="2016" name="Genome Announc.">
        <title>Genome Sequence of a Gram-Positive Diazotroph, Paenibacillus durus Type Strain ATCC 35681.</title>
        <authorList>
            <person name="Halim M.A."/>
            <person name="Rahman A.Y."/>
            <person name="Sim K.S."/>
            <person name="Yam H.C."/>
            <person name="Rahim A.A."/>
            <person name="Ghazali A.H."/>
            <person name="Najimudin N."/>
        </authorList>
    </citation>
    <scope>NUCLEOTIDE SEQUENCE [LARGE SCALE GENOMIC DNA]</scope>
    <source>
        <strain evidence="7 8">ATCC 35681</strain>
    </source>
</reference>
<dbReference type="InterPro" id="IPR037171">
    <property type="entry name" value="NagB/RpiA_transferase-like"/>
</dbReference>
<evidence type="ECO:0000256" key="1">
    <source>
        <dbReference type="ARBA" id="ARBA00010466"/>
    </source>
</evidence>
<keyword evidence="3" id="KW-0238">DNA-binding</keyword>
<keyword evidence="4" id="KW-0804">Transcription</keyword>
<dbReference type="Gene3D" id="3.40.50.1360">
    <property type="match status" value="1"/>
</dbReference>
<organism evidence="7 8">
    <name type="scientific">Paenibacillus durus ATCC 35681</name>
    <dbReference type="NCBI Taxonomy" id="1333534"/>
    <lineage>
        <taxon>Bacteria</taxon>
        <taxon>Bacillati</taxon>
        <taxon>Bacillota</taxon>
        <taxon>Bacilli</taxon>
        <taxon>Bacillales</taxon>
        <taxon>Paenibacillaceae</taxon>
        <taxon>Paenibacillus</taxon>
    </lineage>
</organism>
<dbReference type="SUPFAM" id="SSF46689">
    <property type="entry name" value="Homeodomain-like"/>
    <property type="match status" value="1"/>
</dbReference>
<proteinExistence type="inferred from homology"/>
<reference evidence="7 8" key="1">
    <citation type="submission" date="2015-03" db="EMBL/GenBank/DDBJ databases">
        <authorList>
            <person name="Abdul Halim M."/>
        </authorList>
    </citation>
    <scope>NUCLEOTIDE SEQUENCE [LARGE SCALE GENOMIC DNA]</scope>
    <source>
        <strain evidence="7 8">ATCC 35681</strain>
    </source>
</reference>
<dbReference type="PANTHER" id="PTHR34294:SF1">
    <property type="entry name" value="TRANSCRIPTIONAL REGULATOR LSRR"/>
    <property type="match status" value="1"/>
</dbReference>
<evidence type="ECO:0000256" key="3">
    <source>
        <dbReference type="ARBA" id="ARBA00023125"/>
    </source>
</evidence>
<dbReference type="PATRIC" id="fig|1333534.5.peg.265"/>
<dbReference type="GO" id="GO:0003677">
    <property type="term" value="F:DNA binding"/>
    <property type="evidence" value="ECO:0007669"/>
    <property type="project" value="UniProtKB-KW"/>
</dbReference>
<dbReference type="Gene3D" id="1.10.10.60">
    <property type="entry name" value="Homeodomain-like"/>
    <property type="match status" value="1"/>
</dbReference>
<evidence type="ECO:0000256" key="4">
    <source>
        <dbReference type="ARBA" id="ARBA00023163"/>
    </source>
</evidence>
<sequence length="327" mass="34779">MTEKNKDRFRLLVKICQLYYEEGLNQMEIAKRLGISRPHVSRMLTAAKNEGIVRISINNPFSAEQELEKSLIDAFGIQDALVVDSSDMEPAGLPALLGRAGAALLESVLRDGDIVGIMAGHTIGCTAEEMDYFARDGLQFVPLVGGWGSDGAAWHASTNAMAFANKLKSKYSMFHAPALVANEETGMLLRQEPEIANVLELAKSSRVAVVSIGEVSEEATMVKSGSFSGEDMAALKKLGAAANLCASFLDERGQVIGFPGSNRLIGLTARELRAIPMVIGIAGGAVKVTAITAALKGRWIDVLVTDSETARDIVAISSPNEGNGKGE</sequence>
<dbReference type="GO" id="GO:0006352">
    <property type="term" value="P:DNA-templated transcription initiation"/>
    <property type="evidence" value="ECO:0007669"/>
    <property type="project" value="InterPro"/>
</dbReference>
<dbReference type="EMBL" id="CP011114">
    <property type="protein sequence ID" value="AKG33393.1"/>
    <property type="molecule type" value="Genomic_DNA"/>
</dbReference>
<evidence type="ECO:0000313" key="7">
    <source>
        <dbReference type="EMBL" id="AKG33393.1"/>
    </source>
</evidence>
<dbReference type="HOGENOM" id="CLU_054506_1_1_9"/>
<dbReference type="Pfam" id="PF04198">
    <property type="entry name" value="Sugar-bind"/>
    <property type="match status" value="1"/>
</dbReference>
<feature type="domain" description="Sugar-binding" evidence="5">
    <location>
        <begin position="60"/>
        <end position="314"/>
    </location>
</feature>
<evidence type="ECO:0000256" key="2">
    <source>
        <dbReference type="ARBA" id="ARBA00023015"/>
    </source>
</evidence>
<dbReference type="InterPro" id="IPR007324">
    <property type="entry name" value="Sugar-bd_dom_put"/>
</dbReference>
<evidence type="ECO:0000313" key="8">
    <source>
        <dbReference type="Proteomes" id="UP000034189"/>
    </source>
</evidence>
<dbReference type="Proteomes" id="UP000034189">
    <property type="component" value="Chromosome"/>
</dbReference>
<accession>A0A0F7F7G1</accession>
<feature type="domain" description="RNA polymerase sigma-70 region 4" evidence="6">
    <location>
        <begin position="17"/>
        <end position="46"/>
    </location>
</feature>
<name>A0A0F7F7G1_PAEDU</name>
<dbReference type="AlphaFoldDB" id="A0A0F7F7G1"/>
<dbReference type="InterPro" id="IPR007630">
    <property type="entry name" value="RNA_pol_sigma70_r4"/>
</dbReference>
<dbReference type="SUPFAM" id="SSF100950">
    <property type="entry name" value="NagB/RpiA/CoA transferase-like"/>
    <property type="match status" value="1"/>
</dbReference>
<gene>
    <name evidence="7" type="ORF">VK70_01190</name>
</gene>
<comment type="similarity">
    <text evidence="1">Belongs to the SorC transcriptional regulatory family.</text>
</comment>
<dbReference type="InterPro" id="IPR009057">
    <property type="entry name" value="Homeodomain-like_sf"/>
</dbReference>
<dbReference type="RefSeq" id="WP_025694695.1">
    <property type="nucleotide sequence ID" value="NZ_ASQQ01000156.1"/>
</dbReference>
<dbReference type="InterPro" id="IPR051054">
    <property type="entry name" value="SorC_transcr_regulators"/>
</dbReference>
<keyword evidence="2" id="KW-0805">Transcription regulation</keyword>
<dbReference type="OrthoDB" id="58802at2"/>
<dbReference type="PANTHER" id="PTHR34294">
    <property type="entry name" value="TRANSCRIPTIONAL REGULATOR-RELATED"/>
    <property type="match status" value="1"/>
</dbReference>